<evidence type="ECO:0000256" key="3">
    <source>
        <dbReference type="ARBA" id="ARBA00023125"/>
    </source>
</evidence>
<dbReference type="SMART" id="SM00363">
    <property type="entry name" value="S4"/>
    <property type="match status" value="1"/>
</dbReference>
<comment type="similarity">
    <text evidence="1 4">Belongs to the HSP15 family.</text>
</comment>
<keyword evidence="6" id="KW-0346">Stress response</keyword>
<comment type="caution">
    <text evidence="6">The sequence shown here is derived from an EMBL/GenBank/DDBJ whole genome shotgun (WGS) entry which is preliminary data.</text>
</comment>
<gene>
    <name evidence="6" type="ORF">EV148_10681</name>
</gene>
<reference evidence="6 7" key="1">
    <citation type="journal article" date="2015" name="Stand. Genomic Sci.">
        <title>Genomic Encyclopedia of Bacterial and Archaeal Type Strains, Phase III: the genomes of soil and plant-associated and newly described type strains.</title>
        <authorList>
            <person name="Whitman W.B."/>
            <person name="Woyke T."/>
            <person name="Klenk H.P."/>
            <person name="Zhou Y."/>
            <person name="Lilburn T.G."/>
            <person name="Beck B.J."/>
            <person name="De Vos P."/>
            <person name="Vandamme P."/>
            <person name="Eisen J.A."/>
            <person name="Garrity G."/>
            <person name="Hugenholtz P."/>
            <person name="Kyrpides N.C."/>
        </authorList>
    </citation>
    <scope>NUCLEOTIDE SEQUENCE [LARGE SCALE GENOMIC DNA]</scope>
    <source>
        <strain evidence="6 7">A3</strain>
    </source>
</reference>
<dbReference type="RefSeq" id="WP_131998412.1">
    <property type="nucleotide sequence ID" value="NZ_JACGXM010000007.1"/>
</dbReference>
<evidence type="ECO:0000313" key="6">
    <source>
        <dbReference type="EMBL" id="TCO39927.1"/>
    </source>
</evidence>
<dbReference type="CDD" id="cd00165">
    <property type="entry name" value="S4"/>
    <property type="match status" value="1"/>
</dbReference>
<dbReference type="OrthoDB" id="9797176at2"/>
<dbReference type="PROSITE" id="PS50889">
    <property type="entry name" value="S4"/>
    <property type="match status" value="1"/>
</dbReference>
<protein>
    <recommendedName>
        <fullName evidence="4">Heat shock protein 15</fullName>
    </recommendedName>
</protein>
<name>A0A4R2I7A0_9GAMM</name>
<dbReference type="EMBL" id="SLWQ01000006">
    <property type="protein sequence ID" value="TCO39927.1"/>
    <property type="molecule type" value="Genomic_DNA"/>
</dbReference>
<keyword evidence="3 4" id="KW-0238">DNA-binding</keyword>
<dbReference type="GO" id="GO:0043023">
    <property type="term" value="F:ribosomal large subunit binding"/>
    <property type="evidence" value="ECO:0007669"/>
    <property type="project" value="InterPro"/>
</dbReference>
<dbReference type="PIRSF" id="PIRSF016821">
    <property type="entry name" value="HSP15"/>
    <property type="match status" value="1"/>
</dbReference>
<evidence type="ECO:0000313" key="7">
    <source>
        <dbReference type="Proteomes" id="UP000294862"/>
    </source>
</evidence>
<feature type="domain" description="RNA-binding S4" evidence="5">
    <location>
        <begin position="18"/>
        <end position="80"/>
    </location>
</feature>
<dbReference type="GO" id="GO:0003727">
    <property type="term" value="F:single-stranded RNA binding"/>
    <property type="evidence" value="ECO:0007669"/>
    <property type="project" value="InterPro"/>
</dbReference>
<keyword evidence="7" id="KW-1185">Reference proteome</keyword>
<dbReference type="Gene3D" id="3.10.290.10">
    <property type="entry name" value="RNA-binding S4 domain"/>
    <property type="match status" value="1"/>
</dbReference>
<evidence type="ECO:0000259" key="5">
    <source>
        <dbReference type="SMART" id="SM00363"/>
    </source>
</evidence>
<dbReference type="GO" id="GO:0003677">
    <property type="term" value="F:DNA binding"/>
    <property type="evidence" value="ECO:0007669"/>
    <property type="project" value="UniProtKB-KW"/>
</dbReference>
<sequence>MSKAPDRAAAGAELRRGVRLDVWLWAARFFKTRSLAKQAIEGGKVDLGEGSARPARLVHVGDRLRIARGEERYEIDVLGLSETRGPASVAQQLYGETEAGRAARLAAAEQRRLTGAGYAKPPGKPDKRARRLIRALGDIDAM</sequence>
<evidence type="ECO:0000256" key="2">
    <source>
        <dbReference type="ARBA" id="ARBA00022884"/>
    </source>
</evidence>
<dbReference type="SUPFAM" id="SSF55174">
    <property type="entry name" value="Alpha-L RNA-binding motif"/>
    <property type="match status" value="1"/>
</dbReference>
<dbReference type="InterPro" id="IPR036986">
    <property type="entry name" value="S4_RNA-bd_sf"/>
</dbReference>
<evidence type="ECO:0000256" key="4">
    <source>
        <dbReference type="PIRNR" id="PIRNR016821"/>
    </source>
</evidence>
<dbReference type="AlphaFoldDB" id="A0A4R2I7A0"/>
<accession>A0A4R2I7A0</accession>
<organism evidence="6 7">
    <name type="scientific">Dokdonella fugitiva</name>
    <dbReference type="NCBI Taxonomy" id="328517"/>
    <lineage>
        <taxon>Bacteria</taxon>
        <taxon>Pseudomonadati</taxon>
        <taxon>Pseudomonadota</taxon>
        <taxon>Gammaproteobacteria</taxon>
        <taxon>Lysobacterales</taxon>
        <taxon>Rhodanobacteraceae</taxon>
        <taxon>Dokdonella</taxon>
    </lineage>
</organism>
<dbReference type="InterPro" id="IPR025708">
    <property type="entry name" value="HSP15"/>
</dbReference>
<proteinExistence type="inferred from homology"/>
<dbReference type="GO" id="GO:0034605">
    <property type="term" value="P:cellular response to heat"/>
    <property type="evidence" value="ECO:0007669"/>
    <property type="project" value="InterPro"/>
</dbReference>
<keyword evidence="2 4" id="KW-0694">RNA-binding</keyword>
<dbReference type="InterPro" id="IPR002942">
    <property type="entry name" value="S4_RNA-bd"/>
</dbReference>
<dbReference type="Proteomes" id="UP000294862">
    <property type="component" value="Unassembled WGS sequence"/>
</dbReference>
<evidence type="ECO:0000256" key="1">
    <source>
        <dbReference type="ARBA" id="ARBA00008396"/>
    </source>
</evidence>
<dbReference type="Pfam" id="PF01479">
    <property type="entry name" value="S4"/>
    <property type="match status" value="1"/>
</dbReference>